<sequence>MINKLGGGLWHSVLLEVATGSDAYEGSAGHASGDRVGIVDRPHPDRQIDPVLHHISHEVRENEIDLKARIE</sequence>
<proteinExistence type="predicted"/>
<reference evidence="2" key="1">
    <citation type="journal article" date="2019" name="Int. J. Syst. Evol. Microbiol.">
        <title>The Global Catalogue of Microorganisms (GCM) 10K type strain sequencing project: providing services to taxonomists for standard genome sequencing and annotation.</title>
        <authorList>
            <consortium name="The Broad Institute Genomics Platform"/>
            <consortium name="The Broad Institute Genome Sequencing Center for Infectious Disease"/>
            <person name="Wu L."/>
            <person name="Ma J."/>
        </authorList>
    </citation>
    <scope>NUCLEOTIDE SEQUENCE [LARGE SCALE GENOMIC DNA]</scope>
    <source>
        <strain evidence="2">CGMCC 1.15103</strain>
    </source>
</reference>
<organism evidence="1 2">
    <name type="scientific">Paraburkholderia caffeinilytica</name>
    <dbReference type="NCBI Taxonomy" id="1761016"/>
    <lineage>
        <taxon>Bacteria</taxon>
        <taxon>Pseudomonadati</taxon>
        <taxon>Pseudomonadota</taxon>
        <taxon>Betaproteobacteria</taxon>
        <taxon>Burkholderiales</taxon>
        <taxon>Burkholderiaceae</taxon>
        <taxon>Paraburkholderia</taxon>
    </lineage>
</organism>
<evidence type="ECO:0000313" key="2">
    <source>
        <dbReference type="Proteomes" id="UP000602004"/>
    </source>
</evidence>
<dbReference type="EMBL" id="BMHL01000004">
    <property type="protein sequence ID" value="GGC41151.1"/>
    <property type="molecule type" value="Genomic_DNA"/>
</dbReference>
<accession>A0ABQ1MM52</accession>
<name>A0ABQ1MM52_9BURK</name>
<comment type="caution">
    <text evidence="1">The sequence shown here is derived from an EMBL/GenBank/DDBJ whole genome shotgun (WGS) entry which is preliminary data.</text>
</comment>
<dbReference type="Proteomes" id="UP000602004">
    <property type="component" value="Unassembled WGS sequence"/>
</dbReference>
<evidence type="ECO:0000313" key="1">
    <source>
        <dbReference type="EMBL" id="GGC41151.1"/>
    </source>
</evidence>
<keyword evidence="2" id="KW-1185">Reference proteome</keyword>
<protein>
    <submittedName>
        <fullName evidence="1">Uncharacterized protein</fullName>
    </submittedName>
</protein>
<gene>
    <name evidence="1" type="ORF">GCM10011400_29930</name>
</gene>